<evidence type="ECO:0000313" key="1">
    <source>
        <dbReference type="EMBL" id="KKM74330.1"/>
    </source>
</evidence>
<organism evidence="1">
    <name type="scientific">marine sediment metagenome</name>
    <dbReference type="NCBI Taxonomy" id="412755"/>
    <lineage>
        <taxon>unclassified sequences</taxon>
        <taxon>metagenomes</taxon>
        <taxon>ecological metagenomes</taxon>
    </lineage>
</organism>
<sequence>EIMSILDSKPSNFMCVGFSSASTDSAL</sequence>
<protein>
    <submittedName>
        <fullName evidence="1">Uncharacterized protein</fullName>
    </submittedName>
</protein>
<gene>
    <name evidence="1" type="ORF">LCGC14_1401470</name>
</gene>
<proteinExistence type="predicted"/>
<feature type="non-terminal residue" evidence="1">
    <location>
        <position position="1"/>
    </location>
</feature>
<name>A0A0F9MCK0_9ZZZZ</name>
<accession>A0A0F9MCK0</accession>
<comment type="caution">
    <text evidence="1">The sequence shown here is derived from an EMBL/GenBank/DDBJ whole genome shotgun (WGS) entry which is preliminary data.</text>
</comment>
<reference evidence="1" key="1">
    <citation type="journal article" date="2015" name="Nature">
        <title>Complex archaea that bridge the gap between prokaryotes and eukaryotes.</title>
        <authorList>
            <person name="Spang A."/>
            <person name="Saw J.H."/>
            <person name="Jorgensen S.L."/>
            <person name="Zaremba-Niedzwiedzka K."/>
            <person name="Martijn J."/>
            <person name="Lind A.E."/>
            <person name="van Eijk R."/>
            <person name="Schleper C."/>
            <person name="Guy L."/>
            <person name="Ettema T.J."/>
        </authorList>
    </citation>
    <scope>NUCLEOTIDE SEQUENCE</scope>
</reference>
<dbReference type="AlphaFoldDB" id="A0A0F9MCK0"/>
<dbReference type="EMBL" id="LAZR01009159">
    <property type="protein sequence ID" value="KKM74330.1"/>
    <property type="molecule type" value="Genomic_DNA"/>
</dbReference>